<comment type="subcellular location">
    <subcellularLocation>
        <location evidence="1">Membrane</location>
        <topology evidence="1">Multi-pass membrane protein</topology>
    </subcellularLocation>
</comment>
<dbReference type="OrthoDB" id="313570at2759"/>
<gene>
    <name evidence="6" type="primary">Contig4067.g4348</name>
    <name evidence="6" type="ORF">STYLEM_16861</name>
</gene>
<dbReference type="Pfam" id="PF05277">
    <property type="entry name" value="DUF726"/>
    <property type="match status" value="1"/>
</dbReference>
<keyword evidence="5" id="KW-0472">Membrane</keyword>
<dbReference type="InterPro" id="IPR007941">
    <property type="entry name" value="DUF726"/>
</dbReference>
<dbReference type="Gene3D" id="3.40.50.1820">
    <property type="entry name" value="alpha/beta hydrolase"/>
    <property type="match status" value="1"/>
</dbReference>
<comment type="similarity">
    <text evidence="2">Belongs to the TMCO4 family.</text>
</comment>
<keyword evidence="3" id="KW-0812">Transmembrane</keyword>
<evidence type="ECO:0000313" key="6">
    <source>
        <dbReference type="EMBL" id="CDW87749.1"/>
    </source>
</evidence>
<evidence type="ECO:0000256" key="2">
    <source>
        <dbReference type="ARBA" id="ARBA00009824"/>
    </source>
</evidence>
<dbReference type="InParanoid" id="A0A078AZU4"/>
<dbReference type="EMBL" id="CCKQ01015902">
    <property type="protein sequence ID" value="CDW87749.1"/>
    <property type="molecule type" value="Genomic_DNA"/>
</dbReference>
<accession>A0A078AZU4</accession>
<dbReference type="Proteomes" id="UP000039865">
    <property type="component" value="Unassembled WGS sequence"/>
</dbReference>
<evidence type="ECO:0000256" key="4">
    <source>
        <dbReference type="ARBA" id="ARBA00022989"/>
    </source>
</evidence>
<evidence type="ECO:0000313" key="7">
    <source>
        <dbReference type="Proteomes" id="UP000039865"/>
    </source>
</evidence>
<name>A0A078AZU4_STYLE</name>
<dbReference type="PANTHER" id="PTHR17920:SF3">
    <property type="entry name" value="TRANSMEMBRANE AND COILED-COIL DOMAIN-CONTAINING PROTEIN 4"/>
    <property type="match status" value="1"/>
</dbReference>
<evidence type="ECO:0000256" key="3">
    <source>
        <dbReference type="ARBA" id="ARBA00022692"/>
    </source>
</evidence>
<evidence type="ECO:0008006" key="8">
    <source>
        <dbReference type="Google" id="ProtNLM"/>
    </source>
</evidence>
<keyword evidence="4" id="KW-1133">Transmembrane helix</keyword>
<sequence length="685" mass="79133">MESRSQVDEYTAAVQQIDVVFNSPFLKSSLDQAFNDQNLLKFLPTVNTHYQTLINQHPKISKIFFDEQIFNHLQADYPDYISYFEMKASAVSIVIVEKLSEKIQRVLDKAQAHMNYEQAASELKFLQTVQIKQSTTKQITSFASKLFNKKQDSSDSILIKEKTIIEDSQDELAHKMQSELKLPSEMRCLYYSSSRDLADQVQSLFDTASKQLQINQISKVEKPKETKFKQDDTYNFLETIRESFKSIINHIEDSKIKELFSSMGDLKQRQNFLTYYIFNLAPIKESDLEKIFRETPNFVRLYFFDLEENQIEELIRTYTEKTSLIAKLSYLLLKELRNQVRPEFLQENQLYSSLTFLYLIQQNAIYLQDDISTICYDNDARKKEVKNIPQSNRTTACIALIKPKFEVHKHAIIAVSGFLSEQADQHQDWIFLKQYCEDYGYPLISVRWESQSVQSIGKAAYINIMEAVQEGNKQTQNMSTTKALKGIGQSLLMGLTKTALSTSQDTASLFNKARDNARMTGKLLGHLFGQGFGFDQYSFTLIGFSLGTQVLKSCLNTIAKNNYKSPIQNVYLMGGAAYIKPAKQQKQKLQFNRSVNGKITNVYTTNDTTLHLFQNLFYQQSLGRGVIYTFDQDNQVYHAAIDYDSNIVPENGFYIKNYDITTICSGHLSYRKVLNKIFDFIDFEF</sequence>
<dbReference type="AlphaFoldDB" id="A0A078AZU4"/>
<dbReference type="SUPFAM" id="SSF53474">
    <property type="entry name" value="alpha/beta-Hydrolases"/>
    <property type="match status" value="1"/>
</dbReference>
<keyword evidence="7" id="KW-1185">Reference proteome</keyword>
<dbReference type="InterPro" id="IPR029058">
    <property type="entry name" value="AB_hydrolase_fold"/>
</dbReference>
<proteinExistence type="inferred from homology"/>
<organism evidence="6 7">
    <name type="scientific">Stylonychia lemnae</name>
    <name type="common">Ciliate</name>
    <dbReference type="NCBI Taxonomy" id="5949"/>
    <lineage>
        <taxon>Eukaryota</taxon>
        <taxon>Sar</taxon>
        <taxon>Alveolata</taxon>
        <taxon>Ciliophora</taxon>
        <taxon>Intramacronucleata</taxon>
        <taxon>Spirotrichea</taxon>
        <taxon>Stichotrichia</taxon>
        <taxon>Sporadotrichida</taxon>
        <taxon>Oxytrichidae</taxon>
        <taxon>Stylonychinae</taxon>
        <taxon>Stylonychia</taxon>
    </lineage>
</organism>
<protein>
    <recommendedName>
        <fullName evidence="8">DUF726 domain-containing protein</fullName>
    </recommendedName>
</protein>
<evidence type="ECO:0000256" key="5">
    <source>
        <dbReference type="ARBA" id="ARBA00023136"/>
    </source>
</evidence>
<dbReference type="GO" id="GO:0016020">
    <property type="term" value="C:membrane"/>
    <property type="evidence" value="ECO:0007669"/>
    <property type="project" value="UniProtKB-SubCell"/>
</dbReference>
<dbReference type="PANTHER" id="PTHR17920">
    <property type="entry name" value="TRANSMEMBRANE AND COILED-COIL DOMAIN-CONTAINING PROTEIN 4 TMCO4"/>
    <property type="match status" value="1"/>
</dbReference>
<reference evidence="6 7" key="1">
    <citation type="submission" date="2014-06" db="EMBL/GenBank/DDBJ databases">
        <authorList>
            <person name="Swart Estienne"/>
        </authorList>
    </citation>
    <scope>NUCLEOTIDE SEQUENCE [LARGE SCALE GENOMIC DNA]</scope>
    <source>
        <strain evidence="6 7">130c</strain>
    </source>
</reference>
<evidence type="ECO:0000256" key="1">
    <source>
        <dbReference type="ARBA" id="ARBA00004141"/>
    </source>
</evidence>